<dbReference type="Gene3D" id="3.40.50.300">
    <property type="entry name" value="P-loop containing nucleotide triphosphate hydrolases"/>
    <property type="match status" value="1"/>
</dbReference>
<comment type="similarity">
    <text evidence="1">Belongs to the ParA family.</text>
</comment>
<evidence type="ECO:0000259" key="5">
    <source>
        <dbReference type="Pfam" id="PF13614"/>
    </source>
</evidence>
<gene>
    <name evidence="6" type="ordered locus">Clole_4263</name>
</gene>
<feature type="domain" description="AAA" evidence="5">
    <location>
        <begin position="3"/>
        <end position="176"/>
    </location>
</feature>
<protein>
    <recommendedName>
        <fullName evidence="4">Sporulation initiation inhibitor protein Soj</fullName>
    </recommendedName>
</protein>
<dbReference type="Proteomes" id="UP000008467">
    <property type="component" value="Chromosome"/>
</dbReference>
<dbReference type="PANTHER" id="PTHR13696">
    <property type="entry name" value="P-LOOP CONTAINING NUCLEOSIDE TRIPHOSPHATE HYDROLASE"/>
    <property type="match status" value="1"/>
</dbReference>
<evidence type="ECO:0000256" key="2">
    <source>
        <dbReference type="ARBA" id="ARBA00049360"/>
    </source>
</evidence>
<dbReference type="PANTHER" id="PTHR13696:SF52">
    <property type="entry name" value="PARA FAMILY PROTEIN CT_582"/>
    <property type="match status" value="1"/>
</dbReference>
<keyword evidence="7" id="KW-1185">Reference proteome</keyword>
<comment type="catalytic activity">
    <reaction evidence="2">
        <text>ATP + H2O = ADP + phosphate + H(+)</text>
        <dbReference type="Rhea" id="RHEA:13065"/>
        <dbReference type="ChEBI" id="CHEBI:15377"/>
        <dbReference type="ChEBI" id="CHEBI:15378"/>
        <dbReference type="ChEBI" id="CHEBI:30616"/>
        <dbReference type="ChEBI" id="CHEBI:43474"/>
        <dbReference type="ChEBI" id="CHEBI:456216"/>
    </reaction>
</comment>
<dbReference type="RefSeq" id="WP_013659203.1">
    <property type="nucleotide sequence ID" value="NC_015275.1"/>
</dbReference>
<organism evidence="6 7">
    <name type="scientific">Cellulosilyticum lentocellum (strain ATCC 49066 / DSM 5427 / NCIMB 11756 / RHM5)</name>
    <name type="common">Clostridium lentocellum</name>
    <dbReference type="NCBI Taxonomy" id="642492"/>
    <lineage>
        <taxon>Bacteria</taxon>
        <taxon>Bacillati</taxon>
        <taxon>Bacillota</taxon>
        <taxon>Clostridia</taxon>
        <taxon>Lachnospirales</taxon>
        <taxon>Cellulosilyticaceae</taxon>
        <taxon>Cellulosilyticum</taxon>
    </lineage>
</organism>
<dbReference type="eggNOG" id="COG1192">
    <property type="taxonomic scope" value="Bacteria"/>
</dbReference>
<evidence type="ECO:0000313" key="6">
    <source>
        <dbReference type="EMBL" id="ADZ85934.1"/>
    </source>
</evidence>
<dbReference type="HOGENOM" id="CLU_037612_1_4_9"/>
<dbReference type="InterPro" id="IPR050678">
    <property type="entry name" value="DNA_Partitioning_ATPase"/>
</dbReference>
<comment type="subunit">
    <text evidence="3">Dimerizes in the presence of ATP but not ADP; ATP-binding is required for double-stranded (ds)DNA-binding. Interacts with DnaA.</text>
</comment>
<reference evidence="6 7" key="1">
    <citation type="journal article" date="2011" name="J. Bacteriol.">
        <title>Complete genome sequence of the cellulose-degrading bacterium Cellulosilyticum lentocellum.</title>
        <authorList>
            <consortium name="US DOE Joint Genome Institute"/>
            <person name="Miller D.A."/>
            <person name="Suen G."/>
            <person name="Bruce D."/>
            <person name="Copeland A."/>
            <person name="Cheng J.F."/>
            <person name="Detter C."/>
            <person name="Goodwin L.A."/>
            <person name="Han C.S."/>
            <person name="Hauser L.J."/>
            <person name="Land M.L."/>
            <person name="Lapidus A."/>
            <person name="Lucas S."/>
            <person name="Meincke L."/>
            <person name="Pitluck S."/>
            <person name="Tapia R."/>
            <person name="Teshima H."/>
            <person name="Woyke T."/>
            <person name="Fox B.G."/>
            <person name="Angert E.R."/>
            <person name="Currie C.R."/>
        </authorList>
    </citation>
    <scope>NUCLEOTIDE SEQUENCE [LARGE SCALE GENOMIC DNA]</scope>
    <source>
        <strain evidence="7">ATCC 49066 / DSM 5427 / NCIMB 11756 / RHM5</strain>
    </source>
</reference>
<name>F2JNP5_CELLD</name>
<dbReference type="KEGG" id="cle:Clole_4263"/>
<evidence type="ECO:0000256" key="3">
    <source>
        <dbReference type="ARBA" id="ARBA00062323"/>
    </source>
</evidence>
<sequence length="254" mass="28116">MGKIIAVVNQKGGVGKTTTVVNLAAALVEKKKKVLIVDIDPQGNATSGCGVLKGQNQATIYDVLVNEANIKDVIKKAEHENIYIIPSNMNLAGTEVELVNTKQREFILKKQLETVSDEYDYIFIDCPPAVNILTINALTASNSVLIPMQCEYYALEGLSQLVQTIGLVKKNTNNKLVLEGILFTMYDNRTNLSSQVVKEVKNHFSSTVYNTKITRSVRLSEAPSFGMSCICYDPKSKGSEQYRSLAKEFIERNK</sequence>
<dbReference type="FunFam" id="3.40.50.300:FF:000285">
    <property type="entry name" value="Sporulation initiation inhibitor Soj"/>
    <property type="match status" value="1"/>
</dbReference>
<dbReference type="SUPFAM" id="SSF52540">
    <property type="entry name" value="P-loop containing nucleoside triphosphate hydrolases"/>
    <property type="match status" value="1"/>
</dbReference>
<proteinExistence type="inferred from homology"/>
<evidence type="ECO:0000256" key="4">
    <source>
        <dbReference type="ARBA" id="ARBA00071824"/>
    </source>
</evidence>
<dbReference type="STRING" id="642492.Clole_4263"/>
<dbReference type="EMBL" id="CP002582">
    <property type="protein sequence ID" value="ADZ85934.1"/>
    <property type="molecule type" value="Genomic_DNA"/>
</dbReference>
<dbReference type="InterPro" id="IPR025669">
    <property type="entry name" value="AAA_dom"/>
</dbReference>
<dbReference type="AlphaFoldDB" id="F2JNP5"/>
<dbReference type="InterPro" id="IPR027417">
    <property type="entry name" value="P-loop_NTPase"/>
</dbReference>
<evidence type="ECO:0000256" key="1">
    <source>
        <dbReference type="ARBA" id="ARBA00006976"/>
    </source>
</evidence>
<dbReference type="PIRSF" id="PIRSF009320">
    <property type="entry name" value="Nuc_binding_HP_1000"/>
    <property type="match status" value="1"/>
</dbReference>
<evidence type="ECO:0000313" key="7">
    <source>
        <dbReference type="Proteomes" id="UP000008467"/>
    </source>
</evidence>
<accession>F2JNP5</accession>
<dbReference type="Pfam" id="PF13614">
    <property type="entry name" value="AAA_31"/>
    <property type="match status" value="1"/>
</dbReference>
<dbReference type="CDD" id="cd02042">
    <property type="entry name" value="ParAB_family"/>
    <property type="match status" value="1"/>
</dbReference>